<name>A0A8X6S1N1_TRICX</name>
<reference evidence="1" key="1">
    <citation type="submission" date="2020-08" db="EMBL/GenBank/DDBJ databases">
        <title>Multicomponent nature underlies the extraordinary mechanical properties of spider dragline silk.</title>
        <authorList>
            <person name="Kono N."/>
            <person name="Nakamura H."/>
            <person name="Mori M."/>
            <person name="Yoshida Y."/>
            <person name="Ohtoshi R."/>
            <person name="Malay A.D."/>
            <person name="Moran D.A.P."/>
            <person name="Tomita M."/>
            <person name="Numata K."/>
            <person name="Arakawa K."/>
        </authorList>
    </citation>
    <scope>NUCLEOTIDE SEQUENCE</scope>
</reference>
<comment type="caution">
    <text evidence="1">The sequence shown here is derived from an EMBL/GenBank/DDBJ whole genome shotgun (WGS) entry which is preliminary data.</text>
</comment>
<dbReference type="EMBL" id="BMAU01021233">
    <property type="protein sequence ID" value="GFY02940.1"/>
    <property type="molecule type" value="Genomic_DNA"/>
</dbReference>
<dbReference type="Proteomes" id="UP000887159">
    <property type="component" value="Unassembled WGS sequence"/>
</dbReference>
<evidence type="ECO:0000313" key="1">
    <source>
        <dbReference type="EMBL" id="GFY02940.1"/>
    </source>
</evidence>
<keyword evidence="2" id="KW-1185">Reference proteome</keyword>
<organism evidence="1 2">
    <name type="scientific">Trichonephila clavipes</name>
    <name type="common">Golden silk orbweaver</name>
    <name type="synonym">Nephila clavipes</name>
    <dbReference type="NCBI Taxonomy" id="2585209"/>
    <lineage>
        <taxon>Eukaryota</taxon>
        <taxon>Metazoa</taxon>
        <taxon>Ecdysozoa</taxon>
        <taxon>Arthropoda</taxon>
        <taxon>Chelicerata</taxon>
        <taxon>Arachnida</taxon>
        <taxon>Araneae</taxon>
        <taxon>Araneomorphae</taxon>
        <taxon>Entelegynae</taxon>
        <taxon>Araneoidea</taxon>
        <taxon>Nephilidae</taxon>
        <taxon>Trichonephila</taxon>
    </lineage>
</organism>
<sequence length="151" mass="17416">MIKRWYVKNVIAQTQKTSESGFEPQVGSYKGMQFSFSQALGALEPWVPRSPDVHGYELVSSVRALVPQKFSVGEELMHVKHVEVKSPHVGVMWKFGRIEEVVDLARHINFEMQNGDVKELLDFRYQEMTIDQLIEIHKHGIEELDTLDPVH</sequence>
<protein>
    <submittedName>
        <fullName evidence="1">Uncharacterized protein</fullName>
    </submittedName>
</protein>
<dbReference type="AlphaFoldDB" id="A0A8X6S1N1"/>
<proteinExistence type="predicted"/>
<gene>
    <name evidence="1" type="ORF">TNCV_3508201</name>
</gene>
<evidence type="ECO:0000313" key="2">
    <source>
        <dbReference type="Proteomes" id="UP000887159"/>
    </source>
</evidence>
<accession>A0A8X6S1N1</accession>